<dbReference type="InterPro" id="IPR050592">
    <property type="entry name" value="GDSL_lipolytic_enzyme"/>
</dbReference>
<dbReference type="Proteomes" id="UP001141806">
    <property type="component" value="Unassembled WGS sequence"/>
</dbReference>
<protein>
    <recommendedName>
        <fullName evidence="4">GDSL esterase/lipase EXL3</fullName>
    </recommendedName>
</protein>
<dbReference type="EMBL" id="JAMYWD010000007">
    <property type="protein sequence ID" value="KAJ4965468.1"/>
    <property type="molecule type" value="Genomic_DNA"/>
</dbReference>
<comment type="caution">
    <text evidence="2">The sequence shown here is derived from an EMBL/GenBank/DDBJ whole genome shotgun (WGS) entry which is preliminary data.</text>
</comment>
<evidence type="ECO:0000313" key="2">
    <source>
        <dbReference type="EMBL" id="KAJ4965468.1"/>
    </source>
</evidence>
<gene>
    <name evidence="2" type="ORF">NE237_017317</name>
</gene>
<dbReference type="PANTHER" id="PTHR45642:SF95">
    <property type="entry name" value="GDSL-LIKE LIPASE_ACYLHYDROLASE FAMILY PROTEIN, EXPRESSED"/>
    <property type="match status" value="1"/>
</dbReference>
<dbReference type="GO" id="GO:0016788">
    <property type="term" value="F:hydrolase activity, acting on ester bonds"/>
    <property type="evidence" value="ECO:0007669"/>
    <property type="project" value="InterPro"/>
</dbReference>
<organism evidence="2 3">
    <name type="scientific">Protea cynaroides</name>
    <dbReference type="NCBI Taxonomy" id="273540"/>
    <lineage>
        <taxon>Eukaryota</taxon>
        <taxon>Viridiplantae</taxon>
        <taxon>Streptophyta</taxon>
        <taxon>Embryophyta</taxon>
        <taxon>Tracheophyta</taxon>
        <taxon>Spermatophyta</taxon>
        <taxon>Magnoliopsida</taxon>
        <taxon>Proteales</taxon>
        <taxon>Proteaceae</taxon>
        <taxon>Protea</taxon>
    </lineage>
</organism>
<accession>A0A9Q0K7U5</accession>
<dbReference type="PANTHER" id="PTHR45642">
    <property type="entry name" value="GDSL ESTERASE/LIPASE EXL3"/>
    <property type="match status" value="1"/>
</dbReference>
<evidence type="ECO:0000256" key="1">
    <source>
        <dbReference type="ARBA" id="ARBA00008668"/>
    </source>
</evidence>
<dbReference type="Pfam" id="PF00657">
    <property type="entry name" value="Lipase_GDSL"/>
    <property type="match status" value="1"/>
</dbReference>
<dbReference type="InterPro" id="IPR036514">
    <property type="entry name" value="SGNH_hydro_sf"/>
</dbReference>
<evidence type="ECO:0008006" key="4">
    <source>
        <dbReference type="Google" id="ProtNLM"/>
    </source>
</evidence>
<name>A0A9Q0K7U5_9MAGN</name>
<dbReference type="CDD" id="cd01837">
    <property type="entry name" value="SGNH_plant_lipase_like"/>
    <property type="match status" value="1"/>
</dbReference>
<dbReference type="InterPro" id="IPR035669">
    <property type="entry name" value="SGNH_plant_lipase-like"/>
</dbReference>
<evidence type="ECO:0000313" key="3">
    <source>
        <dbReference type="Proteomes" id="UP001141806"/>
    </source>
</evidence>
<dbReference type="FunFam" id="3.40.50.1110:FF:000003">
    <property type="entry name" value="GDSL esterase/lipase APG"/>
    <property type="match status" value="1"/>
</dbReference>
<dbReference type="AlphaFoldDB" id="A0A9Q0K7U5"/>
<dbReference type="SUPFAM" id="SSF52266">
    <property type="entry name" value="SGNH hydrolase"/>
    <property type="match status" value="1"/>
</dbReference>
<proteinExistence type="inferred from homology"/>
<keyword evidence="3" id="KW-1185">Reference proteome</keyword>
<reference evidence="2" key="1">
    <citation type="journal article" date="2023" name="Plant J.">
        <title>The genome of the king protea, Protea cynaroides.</title>
        <authorList>
            <person name="Chang J."/>
            <person name="Duong T.A."/>
            <person name="Schoeman C."/>
            <person name="Ma X."/>
            <person name="Roodt D."/>
            <person name="Barker N."/>
            <person name="Li Z."/>
            <person name="Van de Peer Y."/>
            <person name="Mizrachi E."/>
        </authorList>
    </citation>
    <scope>NUCLEOTIDE SEQUENCE</scope>
    <source>
        <tissue evidence="2">Young leaves</tissue>
    </source>
</reference>
<dbReference type="InterPro" id="IPR001087">
    <property type="entry name" value="GDSL"/>
</dbReference>
<sequence length="375" mass="41306">MMQFPFITRAGVSSPSSSSTVPFLLAFIIASCFLCHINQALITLPPTVIPPPAVFGFGDSIIDPGNNNNLTTVVKCNFPPYGKDFMGGMPTGRFCNGRVPTDFFVEELGIKNLLPAYLDPNLGPQDLLTGVSFASGAAGYDPLTSKIASVLSLADQLKLFKEYTGKLKKIAGEERTKTILKESFYALCAGSDDIANTYFPTPFRKKDYDVPAYTDLMLRSASNFIQELYKLGARRIAVLDVPPIGCVPSQRTIAGGQERKCADEYNQAALLFNSKLSSQIDYLNNKLPQAKIVFVDIYKPLLGIIENPNTYGFDDVLEGCCGTGKIEVAILCNGLVPVTCPDDSKFLFWDSYHPTERGYRWLTTLIIQQNLDRFF</sequence>
<dbReference type="Gene3D" id="3.40.50.1110">
    <property type="entry name" value="SGNH hydrolase"/>
    <property type="match status" value="1"/>
</dbReference>
<comment type="similarity">
    <text evidence="1">Belongs to the 'GDSL' lipolytic enzyme family.</text>
</comment>
<dbReference type="OrthoDB" id="1600564at2759"/>